<keyword evidence="1" id="KW-0812">Transmembrane</keyword>
<evidence type="ECO:0000313" key="2">
    <source>
        <dbReference type="EMBL" id="TCG09362.1"/>
    </source>
</evidence>
<evidence type="ECO:0000313" key="3">
    <source>
        <dbReference type="Proteomes" id="UP000294200"/>
    </source>
</evidence>
<dbReference type="EMBL" id="MWML01000013">
    <property type="protein sequence ID" value="TCG09362.1"/>
    <property type="molecule type" value="Genomic_DNA"/>
</dbReference>
<feature type="transmembrane region" description="Helical" evidence="1">
    <location>
        <begin position="56"/>
        <end position="79"/>
    </location>
</feature>
<keyword evidence="3" id="KW-1185">Reference proteome</keyword>
<organism evidence="2 3">
    <name type="scientific">Paraburkholderia steynii</name>
    <dbReference type="NCBI Taxonomy" id="1245441"/>
    <lineage>
        <taxon>Bacteria</taxon>
        <taxon>Pseudomonadati</taxon>
        <taxon>Pseudomonadota</taxon>
        <taxon>Betaproteobacteria</taxon>
        <taxon>Burkholderiales</taxon>
        <taxon>Burkholderiaceae</taxon>
        <taxon>Paraburkholderia</taxon>
    </lineage>
</organism>
<keyword evidence="1" id="KW-0472">Membrane</keyword>
<protein>
    <submittedName>
        <fullName evidence="2">Uncharacterized protein</fullName>
    </submittedName>
</protein>
<keyword evidence="1" id="KW-1133">Transmembrane helix</keyword>
<gene>
    <name evidence="2" type="ORF">BZM27_06060</name>
</gene>
<comment type="caution">
    <text evidence="2">The sequence shown here is derived from an EMBL/GenBank/DDBJ whole genome shotgun (WGS) entry which is preliminary data.</text>
</comment>
<proteinExistence type="predicted"/>
<sequence>MGIAYRIHEWLADRVSFIQYPKPNVKSLSGHAHGWKARWATRPHIPKLCALFMPSMLLFVPYIGVYLAVLAIVFLFFYFRRS</sequence>
<dbReference type="AlphaFoldDB" id="A0A4R0XJ45"/>
<reference evidence="2 3" key="1">
    <citation type="submission" date="2017-02" db="EMBL/GenBank/DDBJ databases">
        <title>Paraburkholderia sophoroidis sp. nov. and Paraburkholderia steynii sp. nov. rhizobial symbionts of the fynbos legume Hypocalyptus sophoroides.</title>
        <authorList>
            <person name="Steenkamp E.T."/>
            <person name="Beukes C.W."/>
            <person name="Van Zyl E."/>
            <person name="Avontuur J."/>
            <person name="Chan W.Y."/>
            <person name="Hassen A."/>
            <person name="Palmer M."/>
            <person name="Mthombeni L."/>
            <person name="Phalane F."/>
            <person name="Sereme K."/>
            <person name="Venter S.N."/>
        </authorList>
    </citation>
    <scope>NUCLEOTIDE SEQUENCE [LARGE SCALE GENOMIC DNA]</scope>
    <source>
        <strain evidence="2 3">HC1.1ba</strain>
    </source>
</reference>
<evidence type="ECO:0000256" key="1">
    <source>
        <dbReference type="SAM" id="Phobius"/>
    </source>
</evidence>
<name>A0A4R0XJ45_9BURK</name>
<accession>A0A4R0XJ45</accession>
<dbReference type="Proteomes" id="UP000294200">
    <property type="component" value="Unassembled WGS sequence"/>
</dbReference>